<protein>
    <recommendedName>
        <fullName evidence="4">C-type lysozyme inhibitor domain-containing protein</fullName>
    </recommendedName>
</protein>
<comment type="caution">
    <text evidence="2">The sequence shown here is derived from an EMBL/GenBank/DDBJ whole genome shotgun (WGS) entry which is preliminary data.</text>
</comment>
<dbReference type="EMBL" id="AUWY01000135">
    <property type="protein sequence ID" value="EQB29832.1"/>
    <property type="molecule type" value="Genomic_DNA"/>
</dbReference>
<proteinExistence type="predicted"/>
<name>T0IZ55_9SPHN</name>
<dbReference type="AlphaFoldDB" id="T0IZ55"/>
<dbReference type="OrthoDB" id="7474014at2"/>
<reference evidence="2 3" key="1">
    <citation type="journal article" date="2013" name="Genome Announc.">
        <title>Draft Genome Sequence of Sphingobium ummariense Strain RL-3, a Hexachlorocyclohexane-Degrading Bacterium.</title>
        <authorList>
            <person name="Kohli P."/>
            <person name="Dua A."/>
            <person name="Sangwan N."/>
            <person name="Oldach P."/>
            <person name="Khurana J.P."/>
            <person name="Lal R."/>
        </authorList>
    </citation>
    <scope>NUCLEOTIDE SEQUENCE [LARGE SCALE GENOMIC DNA]</scope>
    <source>
        <strain evidence="2 3">RL-3</strain>
    </source>
</reference>
<evidence type="ECO:0000256" key="1">
    <source>
        <dbReference type="SAM" id="MobiDB-lite"/>
    </source>
</evidence>
<evidence type="ECO:0000313" key="2">
    <source>
        <dbReference type="EMBL" id="EQB29832.1"/>
    </source>
</evidence>
<keyword evidence="3" id="KW-1185">Reference proteome</keyword>
<accession>T0IZ55</accession>
<feature type="region of interest" description="Disordered" evidence="1">
    <location>
        <begin position="41"/>
        <end position="60"/>
    </location>
</feature>
<evidence type="ECO:0000313" key="3">
    <source>
        <dbReference type="Proteomes" id="UP000015523"/>
    </source>
</evidence>
<dbReference type="RefSeq" id="WP_021320010.1">
    <property type="nucleotide sequence ID" value="NZ_AUWY01000135.1"/>
</dbReference>
<feature type="compositionally biased region" description="Low complexity" evidence="1">
    <location>
        <begin position="46"/>
        <end position="60"/>
    </location>
</feature>
<gene>
    <name evidence="2" type="ORF">M529_22660</name>
</gene>
<evidence type="ECO:0008006" key="4">
    <source>
        <dbReference type="Google" id="ProtNLM"/>
    </source>
</evidence>
<sequence length="84" mass="9056">MLPPSIRKTTSYRCKDKSIVSIDFLDDDRTINLRDNGGISQFRAAKPGGPYNSGPNGTGGTTVVVKGDDISIEQVGKEPRQCKS</sequence>
<organism evidence="2 3">
    <name type="scientific">Sphingobium ummariense RL-3</name>
    <dbReference type="NCBI Taxonomy" id="1346791"/>
    <lineage>
        <taxon>Bacteria</taxon>
        <taxon>Pseudomonadati</taxon>
        <taxon>Pseudomonadota</taxon>
        <taxon>Alphaproteobacteria</taxon>
        <taxon>Sphingomonadales</taxon>
        <taxon>Sphingomonadaceae</taxon>
        <taxon>Sphingobium</taxon>
    </lineage>
</organism>
<dbReference type="Proteomes" id="UP000015523">
    <property type="component" value="Unassembled WGS sequence"/>
</dbReference>
<dbReference type="PATRIC" id="fig|1346791.3.peg.4374"/>